<dbReference type="SUPFAM" id="SSF56219">
    <property type="entry name" value="DNase I-like"/>
    <property type="match status" value="1"/>
</dbReference>
<protein>
    <recommendedName>
        <fullName evidence="3">Endonuclease/exonuclease/phosphatase domain-containing protein</fullName>
    </recommendedName>
</protein>
<feature type="non-terminal residue" evidence="1">
    <location>
        <position position="1"/>
    </location>
</feature>
<gene>
    <name evidence="1" type="ORF">CERZMDRAFT_4463</name>
</gene>
<accession>A0A6A6EXD3</accession>
<dbReference type="Gene3D" id="3.60.10.10">
    <property type="entry name" value="Endonuclease/exonuclease/phosphatase"/>
    <property type="match status" value="1"/>
</dbReference>
<sequence length="119" mass="13636">KADIILVQEPWIILEELGTARPILHPSFTPILPITKEGQRPRTCIYTRRNLEIEASPDPLDDPDIQSLYLRDSQGNKIQVLNVYNERDKNGNWTAERSLYSLSLSRDAILAGDFNIRHP</sequence>
<dbReference type="OrthoDB" id="3557769at2759"/>
<proteinExistence type="predicted"/>
<organism evidence="1 2">
    <name type="scientific">Cercospora zeae-maydis SCOH1-5</name>
    <dbReference type="NCBI Taxonomy" id="717836"/>
    <lineage>
        <taxon>Eukaryota</taxon>
        <taxon>Fungi</taxon>
        <taxon>Dikarya</taxon>
        <taxon>Ascomycota</taxon>
        <taxon>Pezizomycotina</taxon>
        <taxon>Dothideomycetes</taxon>
        <taxon>Dothideomycetidae</taxon>
        <taxon>Mycosphaerellales</taxon>
        <taxon>Mycosphaerellaceae</taxon>
        <taxon>Cercospora</taxon>
    </lineage>
</organism>
<dbReference type="AlphaFoldDB" id="A0A6A6EXD3"/>
<dbReference type="Proteomes" id="UP000799539">
    <property type="component" value="Unassembled WGS sequence"/>
</dbReference>
<feature type="non-terminal residue" evidence="1">
    <location>
        <position position="119"/>
    </location>
</feature>
<dbReference type="EMBL" id="ML993124">
    <property type="protein sequence ID" value="KAF2206122.1"/>
    <property type="molecule type" value="Genomic_DNA"/>
</dbReference>
<keyword evidence="2" id="KW-1185">Reference proteome</keyword>
<dbReference type="InterPro" id="IPR036691">
    <property type="entry name" value="Endo/exonu/phosph_ase_sf"/>
</dbReference>
<name>A0A6A6EXD3_9PEZI</name>
<evidence type="ECO:0000313" key="2">
    <source>
        <dbReference type="Proteomes" id="UP000799539"/>
    </source>
</evidence>
<evidence type="ECO:0008006" key="3">
    <source>
        <dbReference type="Google" id="ProtNLM"/>
    </source>
</evidence>
<reference evidence="1" key="1">
    <citation type="journal article" date="2020" name="Stud. Mycol.">
        <title>101 Dothideomycetes genomes: a test case for predicting lifestyles and emergence of pathogens.</title>
        <authorList>
            <person name="Haridas S."/>
            <person name="Albert R."/>
            <person name="Binder M."/>
            <person name="Bloem J."/>
            <person name="Labutti K."/>
            <person name="Salamov A."/>
            <person name="Andreopoulos B."/>
            <person name="Baker S."/>
            <person name="Barry K."/>
            <person name="Bills G."/>
            <person name="Bluhm B."/>
            <person name="Cannon C."/>
            <person name="Castanera R."/>
            <person name="Culley D."/>
            <person name="Daum C."/>
            <person name="Ezra D."/>
            <person name="Gonzalez J."/>
            <person name="Henrissat B."/>
            <person name="Kuo A."/>
            <person name="Liang C."/>
            <person name="Lipzen A."/>
            <person name="Lutzoni F."/>
            <person name="Magnuson J."/>
            <person name="Mondo S."/>
            <person name="Nolan M."/>
            <person name="Ohm R."/>
            <person name="Pangilinan J."/>
            <person name="Park H.-J."/>
            <person name="Ramirez L."/>
            <person name="Alfaro M."/>
            <person name="Sun H."/>
            <person name="Tritt A."/>
            <person name="Yoshinaga Y."/>
            <person name="Zwiers L.-H."/>
            <person name="Turgeon B."/>
            <person name="Goodwin S."/>
            <person name="Spatafora J."/>
            <person name="Crous P."/>
            <person name="Grigoriev I."/>
        </authorList>
    </citation>
    <scope>NUCLEOTIDE SEQUENCE</scope>
    <source>
        <strain evidence="1">SCOH1-5</strain>
    </source>
</reference>
<evidence type="ECO:0000313" key="1">
    <source>
        <dbReference type="EMBL" id="KAF2206122.1"/>
    </source>
</evidence>